<dbReference type="EMBL" id="UOEK01000077">
    <property type="protein sequence ID" value="VAV95370.1"/>
    <property type="molecule type" value="Genomic_DNA"/>
</dbReference>
<organism evidence="5">
    <name type="scientific">hydrothermal vent metagenome</name>
    <dbReference type="NCBI Taxonomy" id="652676"/>
    <lineage>
        <taxon>unclassified sequences</taxon>
        <taxon>metagenomes</taxon>
        <taxon>ecological metagenomes</taxon>
    </lineage>
</organism>
<protein>
    <recommendedName>
        <fullName evidence="6">SAM-dependent methyltransferase, MidA</fullName>
    </recommendedName>
</protein>
<evidence type="ECO:0000256" key="2">
    <source>
        <dbReference type="ARBA" id="ARBA00022603"/>
    </source>
</evidence>
<proteinExistence type="predicted"/>
<name>A0A3B0RPX7_9ZZZZ</name>
<dbReference type="GO" id="GO:0035243">
    <property type="term" value="F:protein-arginine omega-N symmetric methyltransferase activity"/>
    <property type="evidence" value="ECO:0007669"/>
    <property type="project" value="TreeGrafter"/>
</dbReference>
<dbReference type="InterPro" id="IPR003788">
    <property type="entry name" value="NDUFAF7"/>
</dbReference>
<dbReference type="SUPFAM" id="SSF53335">
    <property type="entry name" value="S-adenosyl-L-methionine-dependent methyltransferases"/>
    <property type="match status" value="1"/>
</dbReference>
<keyword evidence="2" id="KW-0489">Methyltransferase</keyword>
<evidence type="ECO:0000256" key="3">
    <source>
        <dbReference type="ARBA" id="ARBA00022679"/>
    </source>
</evidence>
<evidence type="ECO:0000256" key="4">
    <source>
        <dbReference type="ARBA" id="ARBA00023128"/>
    </source>
</evidence>
<keyword evidence="4" id="KW-0496">Mitochondrion</keyword>
<dbReference type="InterPro" id="IPR029063">
    <property type="entry name" value="SAM-dependent_MTases_sf"/>
</dbReference>
<dbReference type="InterPro" id="IPR038375">
    <property type="entry name" value="NDUFAF7_sf"/>
</dbReference>
<keyword evidence="3" id="KW-0808">Transferase</keyword>
<dbReference type="GO" id="GO:0005739">
    <property type="term" value="C:mitochondrion"/>
    <property type="evidence" value="ECO:0007669"/>
    <property type="project" value="UniProtKB-SubCell"/>
</dbReference>
<reference evidence="5" key="1">
    <citation type="submission" date="2018-06" db="EMBL/GenBank/DDBJ databases">
        <authorList>
            <person name="Zhirakovskaya E."/>
        </authorList>
    </citation>
    <scope>NUCLEOTIDE SEQUENCE</scope>
</reference>
<evidence type="ECO:0000256" key="1">
    <source>
        <dbReference type="ARBA" id="ARBA00004173"/>
    </source>
</evidence>
<dbReference type="PANTHER" id="PTHR12049">
    <property type="entry name" value="PROTEIN ARGININE METHYLTRANSFERASE NDUFAF7, MITOCHONDRIAL"/>
    <property type="match status" value="1"/>
</dbReference>
<dbReference type="Pfam" id="PF02636">
    <property type="entry name" value="Methyltransf_28"/>
    <property type="match status" value="1"/>
</dbReference>
<dbReference type="PANTHER" id="PTHR12049:SF7">
    <property type="entry name" value="PROTEIN ARGININE METHYLTRANSFERASE NDUFAF7, MITOCHONDRIAL"/>
    <property type="match status" value="1"/>
</dbReference>
<evidence type="ECO:0008006" key="6">
    <source>
        <dbReference type="Google" id="ProtNLM"/>
    </source>
</evidence>
<accession>A0A3B0RPX7</accession>
<dbReference type="Gene3D" id="3.40.50.12710">
    <property type="match status" value="1"/>
</dbReference>
<sequence length="352" mass="38123">MIDLKQRIVARIESDGPLPFDTYQAMCLYDPEEGFFSAADDVRSSYGGDFVTSPEVTPHFGTAVGRFVAEELGRTGSQGQVVEVGAGSGSLAVAMRSEIAGVSLYAVETSAAARRQLRGVLGGDCVVASLAELPSTENRITVANELVDNIPVALVVRADVGWVEQRVGWSGSEFGFVHEAPRPDVLEWVERHARSVPSGAQVEVQLGARLWLAELVSSSVNGSALIIDYGGTTEELSTRRTTGTLRTYRGHHLGPHPFAEPGKTDITVDVDFSALADEGVSLGAEVELLRQDDFLTEFGLRDVVSSLRRAELDLARSGDVMAQMRVRSERVDVETVLHPRGLGDFRVLILRW</sequence>
<comment type="subcellular location">
    <subcellularLocation>
        <location evidence="1">Mitochondrion</location>
    </subcellularLocation>
</comment>
<evidence type="ECO:0000313" key="5">
    <source>
        <dbReference type="EMBL" id="VAV95370.1"/>
    </source>
</evidence>
<dbReference type="AlphaFoldDB" id="A0A3B0RPX7"/>
<dbReference type="GO" id="GO:0032259">
    <property type="term" value="P:methylation"/>
    <property type="evidence" value="ECO:0007669"/>
    <property type="project" value="UniProtKB-KW"/>
</dbReference>
<gene>
    <name evidence="5" type="ORF">MNBD_ACTINO02-2925</name>
</gene>